<dbReference type="Proteomes" id="UP000012073">
    <property type="component" value="Unassembled WGS sequence"/>
</dbReference>
<feature type="compositionally biased region" description="Polar residues" evidence="1">
    <location>
        <begin position="81"/>
        <end position="94"/>
    </location>
</feature>
<organism evidence="3 4">
    <name type="scientific">Chondrus crispus</name>
    <name type="common">Carrageen Irish moss</name>
    <name type="synonym">Polymorpha crispa</name>
    <dbReference type="NCBI Taxonomy" id="2769"/>
    <lineage>
        <taxon>Eukaryota</taxon>
        <taxon>Rhodophyta</taxon>
        <taxon>Florideophyceae</taxon>
        <taxon>Rhodymeniophycidae</taxon>
        <taxon>Gigartinales</taxon>
        <taxon>Gigartinaceae</taxon>
        <taxon>Chondrus</taxon>
    </lineage>
</organism>
<evidence type="ECO:0000259" key="2">
    <source>
        <dbReference type="PROSITE" id="PS51998"/>
    </source>
</evidence>
<dbReference type="KEGG" id="ccp:CHC_T00004194001"/>
<gene>
    <name evidence="3" type="ORF">CHC_T00004194001</name>
</gene>
<evidence type="ECO:0000313" key="4">
    <source>
        <dbReference type="Proteomes" id="UP000012073"/>
    </source>
</evidence>
<keyword evidence="4" id="KW-1185">Reference proteome</keyword>
<feature type="region of interest" description="Disordered" evidence="1">
    <location>
        <begin position="81"/>
        <end position="260"/>
    </location>
</feature>
<dbReference type="GeneID" id="17323265"/>
<dbReference type="EMBL" id="HG001742">
    <property type="protein sequence ID" value="CDF35731.1"/>
    <property type="molecule type" value="Genomic_DNA"/>
</dbReference>
<reference evidence="4" key="1">
    <citation type="journal article" date="2013" name="Proc. Natl. Acad. Sci. U.S.A.">
        <title>Genome structure and metabolic features in the red seaweed Chondrus crispus shed light on evolution of the Archaeplastida.</title>
        <authorList>
            <person name="Collen J."/>
            <person name="Porcel B."/>
            <person name="Carre W."/>
            <person name="Ball S.G."/>
            <person name="Chaparro C."/>
            <person name="Tonon T."/>
            <person name="Barbeyron T."/>
            <person name="Michel G."/>
            <person name="Noel B."/>
            <person name="Valentin K."/>
            <person name="Elias M."/>
            <person name="Artiguenave F."/>
            <person name="Arun A."/>
            <person name="Aury J.M."/>
            <person name="Barbosa-Neto J.F."/>
            <person name="Bothwell J.H."/>
            <person name="Bouget F.Y."/>
            <person name="Brillet L."/>
            <person name="Cabello-Hurtado F."/>
            <person name="Capella-Gutierrez S."/>
            <person name="Charrier B."/>
            <person name="Cladiere L."/>
            <person name="Cock J.M."/>
            <person name="Coelho S.M."/>
            <person name="Colleoni C."/>
            <person name="Czjzek M."/>
            <person name="Da Silva C."/>
            <person name="Delage L."/>
            <person name="Denoeud F."/>
            <person name="Deschamps P."/>
            <person name="Dittami S.M."/>
            <person name="Gabaldon T."/>
            <person name="Gachon C.M."/>
            <person name="Groisillier A."/>
            <person name="Herve C."/>
            <person name="Jabbari K."/>
            <person name="Katinka M."/>
            <person name="Kloareg B."/>
            <person name="Kowalczyk N."/>
            <person name="Labadie K."/>
            <person name="Leblanc C."/>
            <person name="Lopez P.J."/>
            <person name="McLachlan D.H."/>
            <person name="Meslet-Cladiere L."/>
            <person name="Moustafa A."/>
            <person name="Nehr Z."/>
            <person name="Nyvall Collen P."/>
            <person name="Panaud O."/>
            <person name="Partensky F."/>
            <person name="Poulain J."/>
            <person name="Rensing S.A."/>
            <person name="Rousvoal S."/>
            <person name="Samson G."/>
            <person name="Symeonidi A."/>
            <person name="Weissenbach J."/>
            <person name="Zambounis A."/>
            <person name="Wincker P."/>
            <person name="Boyen C."/>
        </authorList>
    </citation>
    <scope>NUCLEOTIDE SEQUENCE [LARGE SCALE GENOMIC DNA]</scope>
    <source>
        <strain evidence="4">cv. Stackhouse</strain>
    </source>
</reference>
<feature type="compositionally biased region" description="Acidic residues" evidence="1">
    <location>
        <begin position="169"/>
        <end position="188"/>
    </location>
</feature>
<dbReference type="AlphaFoldDB" id="R7QE44"/>
<evidence type="ECO:0000313" key="3">
    <source>
        <dbReference type="EMBL" id="CDF35731.1"/>
    </source>
</evidence>
<dbReference type="PROSITE" id="PS51998">
    <property type="entry name" value="DEK_C"/>
    <property type="match status" value="1"/>
</dbReference>
<accession>R7QE44</accession>
<name>R7QE44_CHOCR</name>
<feature type="compositionally biased region" description="Basic and acidic residues" evidence="1">
    <location>
        <begin position="197"/>
        <end position="208"/>
    </location>
</feature>
<protein>
    <recommendedName>
        <fullName evidence="2">DEK-C domain-containing protein</fullName>
    </recommendedName>
</protein>
<dbReference type="Gramene" id="CDF35731">
    <property type="protein sequence ID" value="CDF35731"/>
    <property type="gene ID" value="CHC_T00004194001"/>
</dbReference>
<feature type="domain" description="DEK-C" evidence="2">
    <location>
        <begin position="16"/>
        <end position="75"/>
    </location>
</feature>
<feature type="compositionally biased region" description="Low complexity" evidence="1">
    <location>
        <begin position="117"/>
        <end position="135"/>
    </location>
</feature>
<evidence type="ECO:0000256" key="1">
    <source>
        <dbReference type="SAM" id="MobiDB-lite"/>
    </source>
</evidence>
<dbReference type="InterPro" id="IPR014876">
    <property type="entry name" value="DEK_C"/>
</dbReference>
<dbReference type="RefSeq" id="XP_005715550.1">
    <property type="nucleotide sequence ID" value="XM_005715493.1"/>
</dbReference>
<sequence>MQTMGLEMSAKAEGLGITQNEMESLVRRILDGADLSKTTGKIVRERVIKEIGERAGPDMRALKHSIRDALKNVLNGHAQEISQPAQQPSPVSKPNSDKGIANGNQVKRDVGKHGTKTKSSAAAAGGHAALAGTAAQDSVDENEHPSVQMKKSEPTVPMQRKRRARTVVDEDEDDENIDETVHDDDEAFDNGVGGSKLDPKSEKAESRPRPAKKGSSVSHLNQSPSIQTIGANSRKVVAPTSTPRPAKRSRPNTSAERRLEKLRSICRQLGSMAPPARMRGKSVPDKCTAVLEYLRQKGIEDPDPTSLTRKEVAVHRARLEQEKELAGLDTRHG</sequence>
<feature type="compositionally biased region" description="Polar residues" evidence="1">
    <location>
        <begin position="215"/>
        <end position="231"/>
    </location>
</feature>
<proteinExistence type="predicted"/>